<dbReference type="Pfam" id="PF11898">
    <property type="entry name" value="DUF3418"/>
    <property type="match status" value="1"/>
</dbReference>
<gene>
    <name evidence="7" type="ORF">O1U_0754</name>
</gene>
<dbReference type="FunFam" id="1.20.120.1080:FF:000005">
    <property type="entry name" value="ATP-dependent helicase HrpA"/>
    <property type="match status" value="1"/>
</dbReference>
<dbReference type="PROSITE" id="PS51192">
    <property type="entry name" value="HELICASE_ATP_BIND_1"/>
    <property type="match status" value="1"/>
</dbReference>
<dbReference type="PATRIC" id="fig|1236703.3.peg.779"/>
<protein>
    <submittedName>
        <fullName evidence="7">ATP-dependent RNA helicase HrpA</fullName>
    </submittedName>
</protein>
<evidence type="ECO:0000256" key="1">
    <source>
        <dbReference type="ARBA" id="ARBA00022741"/>
    </source>
</evidence>
<dbReference type="InterPro" id="IPR007502">
    <property type="entry name" value="Helicase-assoc_dom"/>
</dbReference>
<evidence type="ECO:0000313" key="7">
    <source>
        <dbReference type="EMBL" id="EPE37451.1"/>
    </source>
</evidence>
<keyword evidence="2" id="KW-0378">Hydrolase</keyword>
<dbReference type="InterPro" id="IPR027417">
    <property type="entry name" value="P-loop_NTPase"/>
</dbReference>
<dbReference type="CDD" id="cd18791">
    <property type="entry name" value="SF2_C_RHA"/>
    <property type="match status" value="1"/>
</dbReference>
<dbReference type="SMART" id="SM00847">
    <property type="entry name" value="HA2"/>
    <property type="match status" value="1"/>
</dbReference>
<dbReference type="InterPro" id="IPR011709">
    <property type="entry name" value="DEAD-box_helicase_OB_fold"/>
</dbReference>
<dbReference type="Gene3D" id="3.40.50.300">
    <property type="entry name" value="P-loop containing nucleotide triphosphate hydrolases"/>
    <property type="match status" value="2"/>
</dbReference>
<sequence>MVGKVLDIDAKGLLRNVLSQCMLCDRLDLINRISDASKIRQKTLRNKVLNKIALDISLSNIKAERRTGINLTINYPAILPVSQKKNDIAKAIKSNQVVIISGEPGSGKTTQLPKIFLELGYGKFGSIAHTQPRRIAAQSVAKRISEEMGTKLGEAVGYKVRFSEKISQYTLVKLMTDGMFLAEIQHDRFLNQYDAVIIDEAHERSLNIDFILGYLKKLILTRSELRIIVTSATIDVERFSAYFSNAPIIEVSGSTYPVEIEYRPLCTNNNVENKQLESICEIVEEICNSQKKGDILIFLSGEREIHDTANALARRNLDNIKILSLYARLSINEQSNVFRLYQCRRIVLATNIAETSLTVPGIKYVIDPGTARVRRYSYRRKIHRLHVELISQSSANQRKGRCGRIENGICIRLYSEENFKLRSKFNTPEILRSSLASVILRMVALDLGNIQEFPFIELPDKRNIRDGIQLLEELGAIKSKNSSNKWNNSNVEILLTSVGHQLLKLPIELRLARIMLEAAKNACLKEVMIIVSALSTQDPREYPLDQKKLSEVKHSRFLHKDSDFLVFINLWKYIQKQKKLLTNTQFRQQCKQNFINYSLVQEWQNIYLKLQQIMIKLNFKLNDEVSSYSNIHRSILVGFLSYIGIRDRSKNEYQGVRKIRFSIFPASSIFKRQPKWVVSAELFETSKLWGRIVAKIQPKWIIEIAKHLVRRSYSEPYWSKEGEVAMAYEKVVLYGLTILSRNPVDYSAIDLSLSREIFLRNALVDGNWKAEHTFLKQNLKLRQEIEALEHKLRRRDILLSDAQLFKFYDQRVAKEVVSGRHFSDWWKKTIKNNSELLQFKKQMLFRNDRSDFIASDYPNVWHQNDLSFKLSYKFNPGEDDDGITVNIPLFILNQVKSEGFDWQIPGFRRELISSLIKTLPKHLRQNLFPISNYIDDFLVRVIPGQHTILEALERDLKCIGIQVSHHDWNFKKIPEYLKIKFCVLDDKNIRLKVSKDLCNLKENLTGEIQNLLSKVFMNNFQKKKLYTWNFNTFPTVFQKKHSDFIVKAYPALVDNQDSVEIRLFETQKKQSLVMKSGQLRLILLTLSTLLKKHSVNLPNKFKLGIYFRSYGEVFYIVDDCINCTINKLVEEKGGLVWNALDFQSIINYIRIKSSDTFIFIAEQAESILGCVFSINETLKKDSNFINSLAFLDIKNQLDGLIFNGFLTKHGWRKLPDILRYVQAIKVRIEKLKINPEKDNFYMSKLELLTKEHKKTLNSISSSIDISDNLKKVRWMLEELRVSYFAQHLGTASSVSEKKVRKAIDLYLKFK</sequence>
<evidence type="ECO:0000259" key="6">
    <source>
        <dbReference type="PROSITE" id="PS51194"/>
    </source>
</evidence>
<dbReference type="Pfam" id="PF00270">
    <property type="entry name" value="DEAD"/>
    <property type="match status" value="1"/>
</dbReference>
<dbReference type="NCBIfam" id="TIGR01967">
    <property type="entry name" value="DEAH_box_HrpA"/>
    <property type="match status" value="1"/>
</dbReference>
<keyword evidence="8" id="KW-1185">Reference proteome</keyword>
<evidence type="ECO:0000313" key="8">
    <source>
        <dbReference type="Proteomes" id="UP000053688"/>
    </source>
</evidence>
<feature type="domain" description="Helicase C-terminal" evidence="6">
    <location>
        <begin position="275"/>
        <end position="446"/>
    </location>
</feature>
<accession>S3DZR2</accession>
<evidence type="ECO:0000259" key="5">
    <source>
        <dbReference type="PROSITE" id="PS51192"/>
    </source>
</evidence>
<feature type="domain" description="Helicase ATP-binding" evidence="5">
    <location>
        <begin position="89"/>
        <end position="252"/>
    </location>
</feature>
<dbReference type="InterPro" id="IPR024590">
    <property type="entry name" value="HrpA_C"/>
</dbReference>
<dbReference type="PROSITE" id="PS51194">
    <property type="entry name" value="HELICASE_CTER"/>
    <property type="match status" value="1"/>
</dbReference>
<dbReference type="PANTHER" id="PTHR18934:SF99">
    <property type="entry name" value="ATP-DEPENDENT RNA HELICASE DHX37-RELATED"/>
    <property type="match status" value="1"/>
</dbReference>
<dbReference type="InterPro" id="IPR010222">
    <property type="entry name" value="RNA_helicase_HrpA"/>
</dbReference>
<dbReference type="Pfam" id="PF21010">
    <property type="entry name" value="HA2_C"/>
    <property type="match status" value="1"/>
</dbReference>
<organism evidence="7 8">
    <name type="scientific">Candidatus Photodesmus katoptron Akat1</name>
    <dbReference type="NCBI Taxonomy" id="1236703"/>
    <lineage>
        <taxon>Bacteria</taxon>
        <taxon>Pseudomonadati</taxon>
        <taxon>Pseudomonadota</taxon>
        <taxon>Gammaproteobacteria</taxon>
        <taxon>Vibrionales</taxon>
        <taxon>Vibrionaceae</taxon>
        <taxon>Candidatus Photodesmus</taxon>
    </lineage>
</organism>
<dbReference type="STRING" id="28176.CF66_5013"/>
<keyword evidence="1" id="KW-0547">Nucleotide-binding</keyword>
<dbReference type="InterPro" id="IPR011545">
    <property type="entry name" value="DEAD/DEAH_box_helicase_dom"/>
</dbReference>
<dbReference type="SMART" id="SM00490">
    <property type="entry name" value="HELICc"/>
    <property type="match status" value="1"/>
</dbReference>
<dbReference type="GO" id="GO:0003724">
    <property type="term" value="F:RNA helicase activity"/>
    <property type="evidence" value="ECO:0007669"/>
    <property type="project" value="InterPro"/>
</dbReference>
<dbReference type="PANTHER" id="PTHR18934">
    <property type="entry name" value="ATP-DEPENDENT RNA HELICASE"/>
    <property type="match status" value="1"/>
</dbReference>
<evidence type="ECO:0000256" key="4">
    <source>
        <dbReference type="ARBA" id="ARBA00022840"/>
    </source>
</evidence>
<reference evidence="7 8" key="1">
    <citation type="journal article" date="2014" name="Environ. Microbiol.">
        <title>Genomic signatures of obligate host dependence in the luminous bacterial symbiont of a vertebrate.</title>
        <authorList>
            <person name="Hendry T.A."/>
            <person name="de Wet J.R."/>
            <person name="Dunlap P.V."/>
        </authorList>
    </citation>
    <scope>NUCLEOTIDE SEQUENCE [LARGE SCALE GENOMIC DNA]</scope>
    <source>
        <strain evidence="7 8">Akat1</strain>
    </source>
</reference>
<dbReference type="InterPro" id="IPR014001">
    <property type="entry name" value="Helicase_ATP-bd"/>
</dbReference>
<dbReference type="EMBL" id="AMSD01000002">
    <property type="protein sequence ID" value="EPE37451.1"/>
    <property type="molecule type" value="Genomic_DNA"/>
</dbReference>
<dbReference type="eggNOG" id="COG1643">
    <property type="taxonomic scope" value="Bacteria"/>
</dbReference>
<dbReference type="GO" id="GO:0005524">
    <property type="term" value="F:ATP binding"/>
    <property type="evidence" value="ECO:0007669"/>
    <property type="project" value="UniProtKB-KW"/>
</dbReference>
<proteinExistence type="predicted"/>
<evidence type="ECO:0000256" key="3">
    <source>
        <dbReference type="ARBA" id="ARBA00022806"/>
    </source>
</evidence>
<keyword evidence="4" id="KW-0067">ATP-binding</keyword>
<dbReference type="SMART" id="SM00487">
    <property type="entry name" value="DEXDc"/>
    <property type="match status" value="1"/>
</dbReference>
<dbReference type="InterPro" id="IPR001650">
    <property type="entry name" value="Helicase_C-like"/>
</dbReference>
<name>S3DZR2_9GAMM</name>
<dbReference type="Pfam" id="PF07717">
    <property type="entry name" value="OB_NTP_bind"/>
    <property type="match status" value="1"/>
</dbReference>
<comment type="caution">
    <text evidence="7">The sequence shown here is derived from an EMBL/GenBank/DDBJ whole genome shotgun (WGS) entry which is preliminary data.</text>
</comment>
<evidence type="ECO:0000256" key="2">
    <source>
        <dbReference type="ARBA" id="ARBA00022801"/>
    </source>
</evidence>
<dbReference type="NCBIfam" id="NF008348">
    <property type="entry name" value="PRK11131.1"/>
    <property type="match status" value="1"/>
</dbReference>
<dbReference type="RefSeq" id="WP_016504083.1">
    <property type="nucleotide sequence ID" value="NZ_AMSD01000002.1"/>
</dbReference>
<dbReference type="SUPFAM" id="SSF52540">
    <property type="entry name" value="P-loop containing nucleoside triphosphate hydrolases"/>
    <property type="match status" value="1"/>
</dbReference>
<keyword evidence="3 7" id="KW-0347">Helicase</keyword>
<dbReference type="Gene3D" id="1.20.120.1080">
    <property type="match status" value="1"/>
</dbReference>
<dbReference type="GO" id="GO:0016787">
    <property type="term" value="F:hydrolase activity"/>
    <property type="evidence" value="ECO:0007669"/>
    <property type="project" value="UniProtKB-KW"/>
</dbReference>
<dbReference type="Proteomes" id="UP000053688">
    <property type="component" value="Unassembled WGS sequence"/>
</dbReference>
<dbReference type="GO" id="GO:0003723">
    <property type="term" value="F:RNA binding"/>
    <property type="evidence" value="ECO:0007669"/>
    <property type="project" value="TreeGrafter"/>
</dbReference>
<dbReference type="Pfam" id="PF00271">
    <property type="entry name" value="Helicase_C"/>
    <property type="match status" value="1"/>
</dbReference>